<dbReference type="EMBL" id="JRPN01000062">
    <property type="protein sequence ID" value="KGT73178.1"/>
    <property type="molecule type" value="Genomic_DNA"/>
</dbReference>
<keyword evidence="1 2" id="KW-0238">DNA-binding</keyword>
<dbReference type="PRINTS" id="PR00364">
    <property type="entry name" value="DISEASERSIST"/>
</dbReference>
<name>A0A0A3YHK4_BRAJP</name>
<dbReference type="InterPro" id="IPR049945">
    <property type="entry name" value="AAA_22"/>
</dbReference>
<feature type="DNA-binding region" description="OmpR/PhoB-type" evidence="2">
    <location>
        <begin position="6"/>
        <end position="104"/>
    </location>
</feature>
<dbReference type="InterPro" id="IPR011990">
    <property type="entry name" value="TPR-like_helical_dom_sf"/>
</dbReference>
<gene>
    <name evidence="4" type="ORF">MA20_45850</name>
</gene>
<dbReference type="RefSeq" id="WP_041960817.1">
    <property type="nucleotide sequence ID" value="NZ_JRPN01000062.1"/>
</dbReference>
<dbReference type="CDD" id="cd00383">
    <property type="entry name" value="trans_reg_C"/>
    <property type="match status" value="1"/>
</dbReference>
<dbReference type="Gene3D" id="3.40.50.300">
    <property type="entry name" value="P-loop containing nucleotide triphosphate hydrolases"/>
    <property type="match status" value="1"/>
</dbReference>
<dbReference type="SUPFAM" id="SSF52540">
    <property type="entry name" value="P-loop containing nucleoside triphosphate hydrolases"/>
    <property type="match status" value="1"/>
</dbReference>
<dbReference type="SUPFAM" id="SSF48452">
    <property type="entry name" value="TPR-like"/>
    <property type="match status" value="1"/>
</dbReference>
<dbReference type="GO" id="GO:0000160">
    <property type="term" value="P:phosphorelay signal transduction system"/>
    <property type="evidence" value="ECO:0007669"/>
    <property type="project" value="InterPro"/>
</dbReference>
<dbReference type="PROSITE" id="PS51755">
    <property type="entry name" value="OMPR_PHOB"/>
    <property type="match status" value="1"/>
</dbReference>
<evidence type="ECO:0000256" key="2">
    <source>
        <dbReference type="PROSITE-ProRule" id="PRU01091"/>
    </source>
</evidence>
<dbReference type="InterPro" id="IPR027417">
    <property type="entry name" value="P-loop_NTPase"/>
</dbReference>
<proteinExistence type="predicted"/>
<dbReference type="Gene3D" id="1.10.10.10">
    <property type="entry name" value="Winged helix-like DNA-binding domain superfamily/Winged helix DNA-binding domain"/>
    <property type="match status" value="1"/>
</dbReference>
<dbReference type="InterPro" id="IPR036388">
    <property type="entry name" value="WH-like_DNA-bd_sf"/>
</dbReference>
<sequence length="948" mass="103356">MSDQRGKVLSFGPFELSIGGRILTNGAETVSLGARAMDLLIVLVEHANKVVGRRTLIERVWPESGVEQVSLRVHISALRKALNRSDPGRRYIANVPGRGYSFVVPVTSASLPMSGDPNPASRPRLPARLVRMLGRGEALATIQMKLAEQKFVTIVGPGGIGKTTVAVAVAHEMSATFNGQIYFVDLSALGGASRVAPAIAAALRVSVQTSNVVPALIDRLQGRSTLIILDCCEHLIDEASAVAEELICRVPTLHLLATSREAMRVEGEQIYELCALECPEEDNKSAHDMLQYPAVQLLVDRVRAARGDFELTDADAPIAARICRRLDGIPLAIELAAGRVDIFGLSKAASLLDDRLNLSWVGRRTALPKHQTLNATLEWSYDLLGVTEKRVLSRLSVFAGGFTFEAAVAVVADETIDEANVSDCIWELRSKSMIAAQGQSARLRLLDTTRAFASQRLAEGAEEVGLRRRHALYFGDLFKQGASMDIPERIQALGVEVGNVRAALNWAFSVEGDAKIGVELAAASASTWMAMALLTECRDWMTKAIGRLDNASAGSRQEMIVQSALASCMMFTDGMTEESYASWEKARLLAECLNDIECQLDSLLVLWAHQIRLPSYAEATELADRCGDVAASSGNRGAIAMANYMRGVTYHHVGRILQAEACFELSLHRDDEASRRSLITRFGYDRKVDALAVLANVTWLRGCPDQARRLKLTSIAEARQLDHAVPLCVALAWAGFNTYLASPDDPETESLANELVDHAGKYNVESYQGFGLGMQALYGVRRGEGDAATATLYRGLEKLSAARYGVFNWFLQAEFARCTAVAGRPQLGLAVFERAKINLDETQWYAAELRRIRGELAVYNDEGLEVARQYFLSALGLAASQASLSWELRAATSLAIAEESAELKERAWQTLQSTHAKFREGHETVDLRLAKQVLAASNLHDGAANSMH</sequence>
<organism evidence="4 5">
    <name type="scientific">Bradyrhizobium japonicum</name>
    <dbReference type="NCBI Taxonomy" id="375"/>
    <lineage>
        <taxon>Bacteria</taxon>
        <taxon>Pseudomonadati</taxon>
        <taxon>Pseudomonadota</taxon>
        <taxon>Alphaproteobacteria</taxon>
        <taxon>Hyphomicrobiales</taxon>
        <taxon>Nitrobacteraceae</taxon>
        <taxon>Bradyrhizobium</taxon>
    </lineage>
</organism>
<dbReference type="SMART" id="SM00862">
    <property type="entry name" value="Trans_reg_C"/>
    <property type="match status" value="1"/>
</dbReference>
<dbReference type="InterPro" id="IPR016032">
    <property type="entry name" value="Sig_transdc_resp-reg_C-effctor"/>
</dbReference>
<evidence type="ECO:0000256" key="1">
    <source>
        <dbReference type="ARBA" id="ARBA00023125"/>
    </source>
</evidence>
<evidence type="ECO:0000259" key="3">
    <source>
        <dbReference type="PROSITE" id="PS51755"/>
    </source>
</evidence>
<dbReference type="SUPFAM" id="SSF46894">
    <property type="entry name" value="C-terminal effector domain of the bipartite response regulators"/>
    <property type="match status" value="1"/>
</dbReference>
<dbReference type="GO" id="GO:0003677">
    <property type="term" value="F:DNA binding"/>
    <property type="evidence" value="ECO:0007669"/>
    <property type="project" value="UniProtKB-UniRule"/>
</dbReference>
<dbReference type="PANTHER" id="PTHR47691:SF3">
    <property type="entry name" value="HTH-TYPE TRANSCRIPTIONAL REGULATOR RV0890C-RELATED"/>
    <property type="match status" value="1"/>
</dbReference>
<dbReference type="PANTHER" id="PTHR47691">
    <property type="entry name" value="REGULATOR-RELATED"/>
    <property type="match status" value="1"/>
</dbReference>
<dbReference type="AlphaFoldDB" id="A0A0A3YHK4"/>
<dbReference type="InterPro" id="IPR001867">
    <property type="entry name" value="OmpR/PhoB-type_DNA-bd"/>
</dbReference>
<dbReference type="Pfam" id="PF13401">
    <property type="entry name" value="AAA_22"/>
    <property type="match status" value="1"/>
</dbReference>
<feature type="domain" description="OmpR/PhoB-type" evidence="3">
    <location>
        <begin position="6"/>
        <end position="104"/>
    </location>
</feature>
<reference evidence="4 5" key="1">
    <citation type="submission" date="2014-09" db="EMBL/GenBank/DDBJ databases">
        <title>Draft genome of Bradyrhizobium japonicum Is-34.</title>
        <authorList>
            <person name="Tsurumaru H."/>
            <person name="Yamakawa T."/>
            <person name="Hashimoto S."/>
            <person name="Okizaki K."/>
            <person name="Kanesaki Y."/>
            <person name="Yoshikawa H."/>
            <person name="Yajima S."/>
        </authorList>
    </citation>
    <scope>NUCLEOTIDE SEQUENCE [LARGE SCALE GENOMIC DNA]</scope>
    <source>
        <strain evidence="4 5">Is-34</strain>
    </source>
</reference>
<dbReference type="Proteomes" id="UP000030377">
    <property type="component" value="Unassembled WGS sequence"/>
</dbReference>
<evidence type="ECO:0000313" key="5">
    <source>
        <dbReference type="Proteomes" id="UP000030377"/>
    </source>
</evidence>
<dbReference type="GO" id="GO:0043531">
    <property type="term" value="F:ADP binding"/>
    <property type="evidence" value="ECO:0007669"/>
    <property type="project" value="InterPro"/>
</dbReference>
<comment type="caution">
    <text evidence="4">The sequence shown here is derived from an EMBL/GenBank/DDBJ whole genome shotgun (WGS) entry which is preliminary data.</text>
</comment>
<evidence type="ECO:0000313" key="4">
    <source>
        <dbReference type="EMBL" id="KGT73178.1"/>
    </source>
</evidence>
<dbReference type="Gene3D" id="1.25.40.10">
    <property type="entry name" value="Tetratricopeptide repeat domain"/>
    <property type="match status" value="1"/>
</dbReference>
<accession>A0A0A3YHK4</accession>
<dbReference type="GO" id="GO:0006355">
    <property type="term" value="P:regulation of DNA-templated transcription"/>
    <property type="evidence" value="ECO:0007669"/>
    <property type="project" value="InterPro"/>
</dbReference>
<protein>
    <recommendedName>
        <fullName evidence="3">OmpR/PhoB-type domain-containing protein</fullName>
    </recommendedName>
</protein>
<dbReference type="Pfam" id="PF00486">
    <property type="entry name" value="Trans_reg_C"/>
    <property type="match status" value="1"/>
</dbReference>